<keyword evidence="2" id="KW-0812">Transmembrane</keyword>
<protein>
    <submittedName>
        <fullName evidence="5">Microsomal glutathione S-transferase 3a</fullName>
    </submittedName>
</protein>
<dbReference type="GO" id="GO:0004364">
    <property type="term" value="F:glutathione transferase activity"/>
    <property type="evidence" value="ECO:0007669"/>
    <property type="project" value="TreeGrafter"/>
</dbReference>
<keyword evidence="3" id="KW-1133">Transmembrane helix</keyword>
<dbReference type="GO" id="GO:0005635">
    <property type="term" value="C:nuclear envelope"/>
    <property type="evidence" value="ECO:0007669"/>
    <property type="project" value="TreeGrafter"/>
</dbReference>
<dbReference type="Ensembl" id="ENSAMXT00000035217.1">
    <property type="protein sequence ID" value="ENSAMXP00000038446.1"/>
    <property type="gene ID" value="ENSAMXG00000043419.1"/>
</dbReference>
<evidence type="ECO:0000313" key="6">
    <source>
        <dbReference type="Proteomes" id="UP000018467"/>
    </source>
</evidence>
<evidence type="ECO:0000256" key="4">
    <source>
        <dbReference type="ARBA" id="ARBA00023136"/>
    </source>
</evidence>
<dbReference type="GO" id="GO:0004602">
    <property type="term" value="F:glutathione peroxidase activity"/>
    <property type="evidence" value="ECO:0007669"/>
    <property type="project" value="TreeGrafter"/>
</dbReference>
<dbReference type="GeneTree" id="ENSGT00390000008608"/>
<name>A0A3B1J971_ASTMX</name>
<dbReference type="InterPro" id="IPR050997">
    <property type="entry name" value="MAPEG"/>
</dbReference>
<sequence>YPKMYSDDPAALYHLYQRGSTKTMKSYLCSCSFLLEAYTNPRLASGLGAIWIVSRLVYAHGYSSGPAKRKRGAFGDLALLGLVFCTVDSGRTMLGWGCRPKWSR</sequence>
<dbReference type="Gene3D" id="1.20.120.550">
    <property type="entry name" value="Membrane associated eicosanoid/glutathione metabolism-like domain"/>
    <property type="match status" value="1"/>
</dbReference>
<proteinExistence type="predicted"/>
<accession>A0A3B1J971</accession>
<dbReference type="SUPFAM" id="SSF161084">
    <property type="entry name" value="MAPEG domain-like"/>
    <property type="match status" value="1"/>
</dbReference>
<evidence type="ECO:0000256" key="3">
    <source>
        <dbReference type="ARBA" id="ARBA00022989"/>
    </source>
</evidence>
<evidence type="ECO:0000256" key="1">
    <source>
        <dbReference type="ARBA" id="ARBA00004141"/>
    </source>
</evidence>
<reference evidence="5" key="4">
    <citation type="submission" date="2025-09" db="UniProtKB">
        <authorList>
            <consortium name="Ensembl"/>
        </authorList>
    </citation>
    <scope>IDENTIFICATION</scope>
</reference>
<dbReference type="GO" id="GO:0005783">
    <property type="term" value="C:endoplasmic reticulum"/>
    <property type="evidence" value="ECO:0007669"/>
    <property type="project" value="TreeGrafter"/>
</dbReference>
<reference evidence="6" key="1">
    <citation type="submission" date="2013-03" db="EMBL/GenBank/DDBJ databases">
        <authorList>
            <person name="Jeffery W."/>
            <person name="Warren W."/>
            <person name="Wilson R.K."/>
        </authorList>
    </citation>
    <scope>NUCLEOTIDE SEQUENCE</scope>
    <source>
        <strain evidence="6">female</strain>
    </source>
</reference>
<organism evidence="5 6">
    <name type="scientific">Astyanax mexicanus</name>
    <name type="common">Blind cave fish</name>
    <name type="synonym">Astyanax fasciatus mexicanus</name>
    <dbReference type="NCBI Taxonomy" id="7994"/>
    <lineage>
        <taxon>Eukaryota</taxon>
        <taxon>Metazoa</taxon>
        <taxon>Chordata</taxon>
        <taxon>Craniata</taxon>
        <taxon>Vertebrata</taxon>
        <taxon>Euteleostomi</taxon>
        <taxon>Actinopterygii</taxon>
        <taxon>Neopterygii</taxon>
        <taxon>Teleostei</taxon>
        <taxon>Ostariophysi</taxon>
        <taxon>Characiformes</taxon>
        <taxon>Characoidei</taxon>
        <taxon>Acestrorhamphidae</taxon>
        <taxon>Acestrorhamphinae</taxon>
        <taxon>Astyanax</taxon>
    </lineage>
</organism>
<keyword evidence="6" id="KW-1185">Reference proteome</keyword>
<keyword evidence="4" id="KW-0472">Membrane</keyword>
<dbReference type="PANTHER" id="PTHR10250">
    <property type="entry name" value="MICROSOMAL GLUTATHIONE S-TRANSFERASE"/>
    <property type="match status" value="1"/>
</dbReference>
<evidence type="ECO:0000313" key="5">
    <source>
        <dbReference type="Ensembl" id="ENSAMXP00000038446.1"/>
    </source>
</evidence>
<reference evidence="5" key="3">
    <citation type="submission" date="2025-08" db="UniProtKB">
        <authorList>
            <consortium name="Ensembl"/>
        </authorList>
    </citation>
    <scope>IDENTIFICATION</scope>
</reference>
<dbReference type="PANTHER" id="PTHR10250:SF26">
    <property type="entry name" value="GLUTATHIONE S-TRANSFERASE 3, MITOCHONDRIAL"/>
    <property type="match status" value="1"/>
</dbReference>
<evidence type="ECO:0000256" key="2">
    <source>
        <dbReference type="ARBA" id="ARBA00022692"/>
    </source>
</evidence>
<dbReference type="InterPro" id="IPR001129">
    <property type="entry name" value="Membr-assoc_MAPEG"/>
</dbReference>
<dbReference type="Proteomes" id="UP000018467">
    <property type="component" value="Unassembled WGS sequence"/>
</dbReference>
<dbReference type="InterPro" id="IPR023352">
    <property type="entry name" value="MAPEG-like_dom_sf"/>
</dbReference>
<reference evidence="6" key="2">
    <citation type="journal article" date="2014" name="Nat. Commun.">
        <title>The cavefish genome reveals candidate genes for eye loss.</title>
        <authorList>
            <person name="McGaugh S.E."/>
            <person name="Gross J.B."/>
            <person name="Aken B."/>
            <person name="Blin M."/>
            <person name="Borowsky R."/>
            <person name="Chalopin D."/>
            <person name="Hinaux H."/>
            <person name="Jeffery W.R."/>
            <person name="Keene A."/>
            <person name="Ma L."/>
            <person name="Minx P."/>
            <person name="Murphy D."/>
            <person name="O'Quin K.E."/>
            <person name="Retaux S."/>
            <person name="Rohner N."/>
            <person name="Searle S.M."/>
            <person name="Stahl B.A."/>
            <person name="Tabin C."/>
            <person name="Volff J.N."/>
            <person name="Yoshizawa M."/>
            <person name="Warren W.C."/>
        </authorList>
    </citation>
    <scope>NUCLEOTIDE SEQUENCE [LARGE SCALE GENOMIC DNA]</scope>
    <source>
        <strain evidence="6">female</strain>
    </source>
</reference>
<dbReference type="Pfam" id="PF01124">
    <property type="entry name" value="MAPEG"/>
    <property type="match status" value="1"/>
</dbReference>
<comment type="subcellular location">
    <subcellularLocation>
        <location evidence="1">Membrane</location>
        <topology evidence="1">Multi-pass membrane protein</topology>
    </subcellularLocation>
</comment>
<dbReference type="AlphaFoldDB" id="A0A3B1J971"/>
<dbReference type="GO" id="GO:0006691">
    <property type="term" value="P:leukotriene metabolic process"/>
    <property type="evidence" value="ECO:0007669"/>
    <property type="project" value="UniProtKB-ARBA"/>
</dbReference>
<dbReference type="GO" id="GO:0016020">
    <property type="term" value="C:membrane"/>
    <property type="evidence" value="ECO:0007669"/>
    <property type="project" value="UniProtKB-SubCell"/>
</dbReference>
<dbReference type="Bgee" id="ENSAMXG00000043419">
    <property type="expression patterns" value="Expressed in head kidney and 14 other cell types or tissues"/>
</dbReference>